<organism evidence="3 4">
    <name type="scientific">Cotesia glomerata</name>
    <name type="common">Lepidopteran parasitic wasp</name>
    <name type="synonym">Apanteles glomeratus</name>
    <dbReference type="NCBI Taxonomy" id="32391"/>
    <lineage>
        <taxon>Eukaryota</taxon>
        <taxon>Metazoa</taxon>
        <taxon>Ecdysozoa</taxon>
        <taxon>Arthropoda</taxon>
        <taxon>Hexapoda</taxon>
        <taxon>Insecta</taxon>
        <taxon>Pterygota</taxon>
        <taxon>Neoptera</taxon>
        <taxon>Endopterygota</taxon>
        <taxon>Hymenoptera</taxon>
        <taxon>Apocrita</taxon>
        <taxon>Ichneumonoidea</taxon>
        <taxon>Braconidae</taxon>
        <taxon>Microgastrinae</taxon>
        <taxon>Cotesia</taxon>
    </lineage>
</organism>
<feature type="compositionally biased region" description="Pro residues" evidence="1">
    <location>
        <begin position="40"/>
        <end position="56"/>
    </location>
</feature>
<name>A0AAV7IY43_COTGL</name>
<reference evidence="3 4" key="1">
    <citation type="journal article" date="2021" name="J. Hered.">
        <title>A chromosome-level genome assembly of the parasitoid wasp, Cotesia glomerata (Hymenoptera: Braconidae).</title>
        <authorList>
            <person name="Pinto B.J."/>
            <person name="Weis J.J."/>
            <person name="Gamble T."/>
            <person name="Ode P.J."/>
            <person name="Paul R."/>
            <person name="Zaspel J.M."/>
        </authorList>
    </citation>
    <scope>NUCLEOTIDE SEQUENCE [LARGE SCALE GENOMIC DNA]</scope>
    <source>
        <strain evidence="3">CgM1</strain>
    </source>
</reference>
<evidence type="ECO:0000256" key="2">
    <source>
        <dbReference type="SAM" id="SignalP"/>
    </source>
</evidence>
<feature type="signal peptide" evidence="2">
    <location>
        <begin position="1"/>
        <end position="25"/>
    </location>
</feature>
<evidence type="ECO:0008006" key="5">
    <source>
        <dbReference type="Google" id="ProtNLM"/>
    </source>
</evidence>
<dbReference type="AlphaFoldDB" id="A0AAV7IY43"/>
<keyword evidence="4" id="KW-1185">Reference proteome</keyword>
<dbReference type="EMBL" id="JAHXZJ010000374">
    <property type="protein sequence ID" value="KAH0560650.1"/>
    <property type="molecule type" value="Genomic_DNA"/>
</dbReference>
<evidence type="ECO:0000313" key="4">
    <source>
        <dbReference type="Proteomes" id="UP000826195"/>
    </source>
</evidence>
<feature type="region of interest" description="Disordered" evidence="1">
    <location>
        <begin position="38"/>
        <end position="75"/>
    </location>
</feature>
<proteinExistence type="predicted"/>
<accession>A0AAV7IY43</accession>
<evidence type="ECO:0000313" key="3">
    <source>
        <dbReference type="EMBL" id="KAH0560650.1"/>
    </source>
</evidence>
<comment type="caution">
    <text evidence="3">The sequence shown here is derived from an EMBL/GenBank/DDBJ whole genome shotgun (WGS) entry which is preliminary data.</text>
</comment>
<evidence type="ECO:0000256" key="1">
    <source>
        <dbReference type="SAM" id="MobiDB-lite"/>
    </source>
</evidence>
<keyword evidence="2" id="KW-0732">Signal</keyword>
<dbReference type="Proteomes" id="UP000826195">
    <property type="component" value="Unassembled WGS sequence"/>
</dbReference>
<feature type="chain" id="PRO_5043417524" description="Secreted protein" evidence="2">
    <location>
        <begin position="26"/>
        <end position="132"/>
    </location>
</feature>
<protein>
    <recommendedName>
        <fullName evidence="5">Secreted protein</fullName>
    </recommendedName>
</protein>
<gene>
    <name evidence="3" type="ORF">KQX54_006728</name>
</gene>
<sequence length="132" mass="13765">MHRSDNCALLVPSMLFYALPPTATGFVLPTLICAMGADSPSPPLPPPGARRTPPPGNGKWEAGKIGSTRASLPEPESAFCSTPLPLWLSVVASILYSRVGPTIIATSTSTGTGLTLKSEPRGKVVKTTTTDY</sequence>